<dbReference type="Proteomes" id="UP000298781">
    <property type="component" value="Chromosome"/>
</dbReference>
<feature type="transmembrane region" description="Helical" evidence="6">
    <location>
        <begin position="172"/>
        <end position="191"/>
    </location>
</feature>
<feature type="domain" description="EamA" evidence="7">
    <location>
        <begin position="9"/>
        <end position="132"/>
    </location>
</feature>
<dbReference type="InterPro" id="IPR000620">
    <property type="entry name" value="EamA_dom"/>
</dbReference>
<dbReference type="OrthoDB" id="7158585at2"/>
<dbReference type="SUPFAM" id="SSF103481">
    <property type="entry name" value="Multidrug resistance efflux transporter EmrE"/>
    <property type="match status" value="2"/>
</dbReference>
<feature type="transmembrane region" description="Helical" evidence="6">
    <location>
        <begin position="237"/>
        <end position="256"/>
    </location>
</feature>
<evidence type="ECO:0000256" key="4">
    <source>
        <dbReference type="ARBA" id="ARBA00022989"/>
    </source>
</evidence>
<evidence type="ECO:0000256" key="2">
    <source>
        <dbReference type="ARBA" id="ARBA00007362"/>
    </source>
</evidence>
<keyword evidence="9" id="KW-1185">Reference proteome</keyword>
<keyword evidence="3 6" id="KW-0812">Transmembrane</keyword>
<proteinExistence type="inferred from homology"/>
<dbReference type="Gene3D" id="1.10.3730.20">
    <property type="match status" value="1"/>
</dbReference>
<dbReference type="EMBL" id="CP039690">
    <property type="protein sequence ID" value="QCI64588.1"/>
    <property type="molecule type" value="Genomic_DNA"/>
</dbReference>
<sequence length="291" mass="30807">MLLRDFAILVFVCLVWASNFIISKVALTELHTPPLFFSAVRFGLVLLATLPWLLPMPRPRWRMVLAGLLMGAGGFGLVSIGLMTASPSSAAVVTQLGVPITALLSVFVLGERISWRRGFGIALAFFGAIAVMWNPGGFSLSFGLLFVVASAFASAVGIVLVKQMGGVQPLQFQAWVGLASMVPLAAASALIETRQIPLALEAGWSLAATVLYAALAVSLLGHSLFFRLVQKYEANVISTLTLMCPLMAIGMGVVLLEDHFDARMAAGTAVVLVGVLLILVSPKQGGRRPST</sequence>
<protein>
    <submittedName>
        <fullName evidence="8">DMT family transporter</fullName>
    </submittedName>
</protein>
<evidence type="ECO:0000313" key="8">
    <source>
        <dbReference type="EMBL" id="QCI64588.1"/>
    </source>
</evidence>
<dbReference type="InterPro" id="IPR050638">
    <property type="entry name" value="AA-Vitamin_Transporters"/>
</dbReference>
<feature type="transmembrane region" description="Helical" evidence="6">
    <location>
        <begin position="7"/>
        <end position="27"/>
    </location>
</feature>
<dbReference type="Pfam" id="PF00892">
    <property type="entry name" value="EamA"/>
    <property type="match status" value="2"/>
</dbReference>
<name>A0A4D7B1I9_9HYPH</name>
<evidence type="ECO:0000256" key="5">
    <source>
        <dbReference type="ARBA" id="ARBA00023136"/>
    </source>
</evidence>
<evidence type="ECO:0000256" key="1">
    <source>
        <dbReference type="ARBA" id="ARBA00004141"/>
    </source>
</evidence>
<feature type="transmembrane region" description="Helical" evidence="6">
    <location>
        <begin position="262"/>
        <end position="280"/>
    </location>
</feature>
<feature type="transmembrane region" description="Helical" evidence="6">
    <location>
        <begin position="140"/>
        <end position="160"/>
    </location>
</feature>
<accession>A0A4D7B1I9</accession>
<feature type="transmembrane region" description="Helical" evidence="6">
    <location>
        <begin position="89"/>
        <end position="110"/>
    </location>
</feature>
<evidence type="ECO:0000256" key="6">
    <source>
        <dbReference type="SAM" id="Phobius"/>
    </source>
</evidence>
<dbReference type="AlphaFoldDB" id="A0A4D7B1I9"/>
<organism evidence="8 9">
    <name type="scientific">Phreatobacter stygius</name>
    <dbReference type="NCBI Taxonomy" id="1940610"/>
    <lineage>
        <taxon>Bacteria</taxon>
        <taxon>Pseudomonadati</taxon>
        <taxon>Pseudomonadota</taxon>
        <taxon>Alphaproteobacteria</taxon>
        <taxon>Hyphomicrobiales</taxon>
        <taxon>Phreatobacteraceae</taxon>
        <taxon>Phreatobacter</taxon>
    </lineage>
</organism>
<dbReference type="PANTHER" id="PTHR32322">
    <property type="entry name" value="INNER MEMBRANE TRANSPORTER"/>
    <property type="match status" value="1"/>
</dbReference>
<dbReference type="GO" id="GO:0016020">
    <property type="term" value="C:membrane"/>
    <property type="evidence" value="ECO:0007669"/>
    <property type="project" value="UniProtKB-SubCell"/>
</dbReference>
<evidence type="ECO:0000313" key="9">
    <source>
        <dbReference type="Proteomes" id="UP000298781"/>
    </source>
</evidence>
<dbReference type="InterPro" id="IPR037185">
    <property type="entry name" value="EmrE-like"/>
</dbReference>
<feature type="transmembrane region" description="Helical" evidence="6">
    <location>
        <begin position="61"/>
        <end position="83"/>
    </location>
</feature>
<evidence type="ECO:0000259" key="7">
    <source>
        <dbReference type="Pfam" id="PF00892"/>
    </source>
</evidence>
<feature type="transmembrane region" description="Helical" evidence="6">
    <location>
        <begin position="203"/>
        <end position="225"/>
    </location>
</feature>
<feature type="domain" description="EamA" evidence="7">
    <location>
        <begin position="142"/>
        <end position="279"/>
    </location>
</feature>
<comment type="subcellular location">
    <subcellularLocation>
        <location evidence="1">Membrane</location>
        <topology evidence="1">Multi-pass membrane protein</topology>
    </subcellularLocation>
</comment>
<dbReference type="PANTHER" id="PTHR32322:SF2">
    <property type="entry name" value="EAMA DOMAIN-CONTAINING PROTEIN"/>
    <property type="match status" value="1"/>
</dbReference>
<dbReference type="KEGG" id="pstg:E8M01_10315"/>
<dbReference type="RefSeq" id="WP_136960040.1">
    <property type="nucleotide sequence ID" value="NZ_CP039690.1"/>
</dbReference>
<comment type="similarity">
    <text evidence="2">Belongs to the EamA transporter family.</text>
</comment>
<evidence type="ECO:0000256" key="3">
    <source>
        <dbReference type="ARBA" id="ARBA00022692"/>
    </source>
</evidence>
<reference evidence="8 9" key="1">
    <citation type="submission" date="2019-04" db="EMBL/GenBank/DDBJ databases">
        <title>Phreatobacter aquaticus sp. nov.</title>
        <authorList>
            <person name="Choi A."/>
        </authorList>
    </citation>
    <scope>NUCLEOTIDE SEQUENCE [LARGE SCALE GENOMIC DNA]</scope>
    <source>
        <strain evidence="8 9">KCTC 52518</strain>
    </source>
</reference>
<feature type="transmembrane region" description="Helical" evidence="6">
    <location>
        <begin position="33"/>
        <end position="54"/>
    </location>
</feature>
<gene>
    <name evidence="8" type="ORF">E8M01_10315</name>
</gene>
<keyword evidence="4 6" id="KW-1133">Transmembrane helix</keyword>
<keyword evidence="5 6" id="KW-0472">Membrane</keyword>
<feature type="transmembrane region" description="Helical" evidence="6">
    <location>
        <begin position="117"/>
        <end position="134"/>
    </location>
</feature>